<keyword evidence="5 7" id="KW-0560">Oxidoreductase</keyword>
<evidence type="ECO:0000313" key="8">
    <source>
        <dbReference type="Proteomes" id="UP001206692"/>
    </source>
</evidence>
<evidence type="ECO:0000256" key="3">
    <source>
        <dbReference type="ARBA" id="ARBA00022723"/>
    </source>
</evidence>
<comment type="caution">
    <text evidence="7">The sequence shown here is derived from an EMBL/GenBank/DDBJ whole genome shotgun (WGS) entry which is preliminary data.</text>
</comment>
<dbReference type="Pfam" id="PF02900">
    <property type="entry name" value="LigB"/>
    <property type="match status" value="1"/>
</dbReference>
<keyword evidence="4" id="KW-0862">Zinc</keyword>
<dbReference type="CDD" id="cd07363">
    <property type="entry name" value="45_DOPA_Dioxygenase"/>
    <property type="match status" value="1"/>
</dbReference>
<dbReference type="InterPro" id="IPR014436">
    <property type="entry name" value="Extradiol_dOase_DODA"/>
</dbReference>
<proteinExistence type="inferred from homology"/>
<dbReference type="EMBL" id="JANGEW010000004">
    <property type="protein sequence ID" value="MCQ5342056.1"/>
    <property type="molecule type" value="Genomic_DNA"/>
</dbReference>
<dbReference type="Proteomes" id="UP001206692">
    <property type="component" value="Unassembled WGS sequence"/>
</dbReference>
<dbReference type="GO" id="GO:0050297">
    <property type="term" value="F:stizolobate synthase activity"/>
    <property type="evidence" value="ECO:0007669"/>
    <property type="project" value="UniProtKB-EC"/>
</dbReference>
<keyword evidence="3" id="KW-0479">Metal-binding</keyword>
<dbReference type="RefSeq" id="WP_062411173.1">
    <property type="nucleotide sequence ID" value="NZ_JAJCIO010000009.1"/>
</dbReference>
<organism evidence="7 8">
    <name type="scientific">Megasphaera massiliensis</name>
    <dbReference type="NCBI Taxonomy" id="1232428"/>
    <lineage>
        <taxon>Bacteria</taxon>
        <taxon>Bacillati</taxon>
        <taxon>Bacillota</taxon>
        <taxon>Negativicutes</taxon>
        <taxon>Veillonellales</taxon>
        <taxon>Veillonellaceae</taxon>
        <taxon>Megasphaera</taxon>
    </lineage>
</organism>
<protein>
    <submittedName>
        <fullName evidence="7">4,5-DOPA dioxygenase extradiol</fullName>
        <ecNumber evidence="7">1.13.11.29</ecNumber>
    </submittedName>
</protein>
<sequence>MKKTPVIFVGHGSPMLAIDENDLTREMQRIGADILNSPEKPKAILAVSAHWFAPGTYIQSAEKPRQVYDMYGFPEELYQLQYPVKGYAELTKEVCCLLGDDVSINDSWGIDHGTWSVMVHMFPDASIPVVQLSVNGNLKPEQCVEIGRKLAPLREQGYLIWGSGNIVHNLRRIEWNNRGGSDQAERFSKYIVDSVLKGDVDAAIHYQDHENAAYSVPTPDHYMPLLYCLGAAGDDPATVFNNTCTMGSLSMAGFIWA</sequence>
<dbReference type="InterPro" id="IPR004183">
    <property type="entry name" value="Xdiol_dOase_suB"/>
</dbReference>
<accession>A0ABT1SQB4</accession>
<evidence type="ECO:0000259" key="6">
    <source>
        <dbReference type="Pfam" id="PF02900"/>
    </source>
</evidence>
<dbReference type="PIRSF" id="PIRSF006157">
    <property type="entry name" value="Doxgns_DODA"/>
    <property type="match status" value="1"/>
</dbReference>
<evidence type="ECO:0000256" key="4">
    <source>
        <dbReference type="ARBA" id="ARBA00022833"/>
    </source>
</evidence>
<dbReference type="NCBIfam" id="NF007914">
    <property type="entry name" value="PRK10628.1"/>
    <property type="match status" value="1"/>
</dbReference>
<dbReference type="EC" id="1.13.11.29" evidence="7"/>
<comment type="similarity">
    <text evidence="2">Belongs to the DODA-type extradiol aromatic ring-opening dioxygenase family.</text>
</comment>
<keyword evidence="8" id="KW-1185">Reference proteome</keyword>
<dbReference type="PANTHER" id="PTHR30096:SF0">
    <property type="entry name" value="4,5-DOPA DIOXYGENASE EXTRADIOL-LIKE PROTEIN"/>
    <property type="match status" value="1"/>
</dbReference>
<name>A0ABT1SQB4_9FIRM</name>
<keyword evidence="7" id="KW-0223">Dioxygenase</keyword>
<dbReference type="Gene3D" id="3.40.830.10">
    <property type="entry name" value="LigB-like"/>
    <property type="match status" value="1"/>
</dbReference>
<reference evidence="7 8" key="1">
    <citation type="submission" date="2022-06" db="EMBL/GenBank/DDBJ databases">
        <title>Isolation of gut microbiota from human fecal samples.</title>
        <authorList>
            <person name="Pamer E.G."/>
            <person name="Barat B."/>
            <person name="Waligurski E."/>
            <person name="Medina S."/>
            <person name="Paddock L."/>
            <person name="Mostad J."/>
        </authorList>
    </citation>
    <scope>NUCLEOTIDE SEQUENCE [LARGE SCALE GENOMIC DNA]</scope>
    <source>
        <strain evidence="7 8">DFI.1.1</strain>
    </source>
</reference>
<dbReference type="PANTHER" id="PTHR30096">
    <property type="entry name" value="4,5-DOPA DIOXYGENASE EXTRADIOL-LIKE PROTEIN"/>
    <property type="match status" value="1"/>
</dbReference>
<feature type="domain" description="Extradiol ring-cleavage dioxygenase class III enzyme subunit B" evidence="6">
    <location>
        <begin position="7"/>
        <end position="239"/>
    </location>
</feature>
<evidence type="ECO:0000256" key="5">
    <source>
        <dbReference type="ARBA" id="ARBA00023002"/>
    </source>
</evidence>
<dbReference type="SUPFAM" id="SSF53213">
    <property type="entry name" value="LigB-like"/>
    <property type="match status" value="1"/>
</dbReference>
<evidence type="ECO:0000256" key="2">
    <source>
        <dbReference type="ARBA" id="ARBA00007581"/>
    </source>
</evidence>
<gene>
    <name evidence="7" type="primary">ygiD</name>
    <name evidence="7" type="ORF">NE675_03245</name>
</gene>
<evidence type="ECO:0000313" key="7">
    <source>
        <dbReference type="EMBL" id="MCQ5342056.1"/>
    </source>
</evidence>
<evidence type="ECO:0000256" key="1">
    <source>
        <dbReference type="ARBA" id="ARBA00001947"/>
    </source>
</evidence>
<comment type="cofactor">
    <cofactor evidence="1">
        <name>Zn(2+)</name>
        <dbReference type="ChEBI" id="CHEBI:29105"/>
    </cofactor>
</comment>